<dbReference type="Proteomes" id="UP000037510">
    <property type="component" value="Unassembled WGS sequence"/>
</dbReference>
<protein>
    <submittedName>
        <fullName evidence="1">Peptidase S9A/B/C family catalytic domain protein</fullName>
    </submittedName>
</protein>
<comment type="caution">
    <text evidence="1">The sequence shown here is derived from an EMBL/GenBank/DDBJ whole genome shotgun (WGS) entry which is preliminary data.</text>
</comment>
<accession>A0A0L7L0G8</accession>
<dbReference type="AlphaFoldDB" id="A0A0L7L0G8"/>
<name>A0A0L7L0G8_OPEBR</name>
<gene>
    <name evidence="1" type="ORF">OBRU01_13355</name>
</gene>
<evidence type="ECO:0000313" key="1">
    <source>
        <dbReference type="EMBL" id="KOB68982.1"/>
    </source>
</evidence>
<reference evidence="1 2" key="1">
    <citation type="journal article" date="2015" name="Genome Biol. Evol.">
        <title>The genome of winter moth (Operophtera brumata) provides a genomic perspective on sexual dimorphism and phenology.</title>
        <authorList>
            <person name="Derks M.F."/>
            <person name="Smit S."/>
            <person name="Salis L."/>
            <person name="Schijlen E."/>
            <person name="Bossers A."/>
            <person name="Mateman C."/>
            <person name="Pijl A.S."/>
            <person name="de Ridder D."/>
            <person name="Groenen M.A."/>
            <person name="Visser M.E."/>
            <person name="Megens H.J."/>
        </authorList>
    </citation>
    <scope>NUCLEOTIDE SEQUENCE [LARGE SCALE GENOMIC DNA]</scope>
    <source>
        <strain evidence="1">WM2013NL</strain>
        <tissue evidence="1">Head and thorax</tissue>
    </source>
</reference>
<dbReference type="EMBL" id="JTDY01003806">
    <property type="protein sequence ID" value="KOB68982.1"/>
    <property type="molecule type" value="Genomic_DNA"/>
</dbReference>
<proteinExistence type="predicted"/>
<evidence type="ECO:0000313" key="2">
    <source>
        <dbReference type="Proteomes" id="UP000037510"/>
    </source>
</evidence>
<sequence length="136" mass="15598">MLFTGIKLLTNINSIVQQRADLESNRMTLSSLLEDLRRKLRRRVEECHLEKKDKMRVIQGVVTKTNPPEHFFNTCSMADLPNVVSRSVARNAPSRRKRQAELDIIRLRKELSATKSCVASLRIPPGPLRKQCSKFA</sequence>
<organism evidence="1 2">
    <name type="scientific">Operophtera brumata</name>
    <name type="common">Winter moth</name>
    <name type="synonym">Phalaena brumata</name>
    <dbReference type="NCBI Taxonomy" id="104452"/>
    <lineage>
        <taxon>Eukaryota</taxon>
        <taxon>Metazoa</taxon>
        <taxon>Ecdysozoa</taxon>
        <taxon>Arthropoda</taxon>
        <taxon>Hexapoda</taxon>
        <taxon>Insecta</taxon>
        <taxon>Pterygota</taxon>
        <taxon>Neoptera</taxon>
        <taxon>Endopterygota</taxon>
        <taxon>Lepidoptera</taxon>
        <taxon>Glossata</taxon>
        <taxon>Ditrysia</taxon>
        <taxon>Geometroidea</taxon>
        <taxon>Geometridae</taxon>
        <taxon>Larentiinae</taxon>
        <taxon>Operophtera</taxon>
    </lineage>
</organism>
<keyword evidence="2" id="KW-1185">Reference proteome</keyword>